<dbReference type="GO" id="GO:0005524">
    <property type="term" value="F:ATP binding"/>
    <property type="evidence" value="ECO:0007669"/>
    <property type="project" value="UniProtKB-KW"/>
</dbReference>
<dbReference type="PROSITE" id="PS50109">
    <property type="entry name" value="HIS_KIN"/>
    <property type="match status" value="1"/>
</dbReference>
<feature type="domain" description="Histidine kinase" evidence="9">
    <location>
        <begin position="1"/>
        <end position="106"/>
    </location>
</feature>
<comment type="caution">
    <text evidence="10">The sequence shown here is derived from an EMBL/GenBank/DDBJ whole genome shotgun (WGS) entry which is preliminary data.</text>
</comment>
<evidence type="ECO:0000256" key="2">
    <source>
        <dbReference type="ARBA" id="ARBA00012438"/>
    </source>
</evidence>
<dbReference type="PANTHER" id="PTHR43065:SF10">
    <property type="entry name" value="PEROXIDE STRESS-ACTIVATED HISTIDINE KINASE MAK3"/>
    <property type="match status" value="1"/>
</dbReference>
<keyword evidence="3" id="KW-0597">Phosphoprotein</keyword>
<reference evidence="11" key="1">
    <citation type="submission" date="2016-07" db="EMBL/GenBank/DDBJ databases">
        <authorList>
            <person name="Florea S."/>
            <person name="Webb J.S."/>
            <person name="Jaromczyk J."/>
            <person name="Schardl C.L."/>
        </authorList>
    </citation>
    <scope>NUCLEOTIDE SEQUENCE [LARGE SCALE GENOMIC DNA]</scope>
    <source>
        <strain evidence="11">Z6</strain>
    </source>
</reference>
<keyword evidence="11" id="KW-1185">Reference proteome</keyword>
<keyword evidence="8" id="KW-0902">Two-component regulatory system</keyword>
<keyword evidence="5" id="KW-0547">Nucleotide-binding</keyword>
<dbReference type="EC" id="2.7.13.3" evidence="2"/>
<proteinExistence type="predicted"/>
<evidence type="ECO:0000256" key="3">
    <source>
        <dbReference type="ARBA" id="ARBA00022553"/>
    </source>
</evidence>
<name>A0A1C0AB95_9FIRM</name>
<dbReference type="SMART" id="SM00387">
    <property type="entry name" value="HATPase_c"/>
    <property type="match status" value="1"/>
</dbReference>
<dbReference type="GO" id="GO:0000160">
    <property type="term" value="P:phosphorelay signal transduction system"/>
    <property type="evidence" value="ECO:0007669"/>
    <property type="project" value="UniProtKB-KW"/>
</dbReference>
<dbReference type="InterPro" id="IPR003594">
    <property type="entry name" value="HATPase_dom"/>
</dbReference>
<dbReference type="GO" id="GO:0004673">
    <property type="term" value="F:protein histidine kinase activity"/>
    <property type="evidence" value="ECO:0007669"/>
    <property type="project" value="UniProtKB-EC"/>
</dbReference>
<dbReference type="Gene3D" id="3.30.565.10">
    <property type="entry name" value="Histidine kinase-like ATPase, C-terminal domain"/>
    <property type="match status" value="1"/>
</dbReference>
<dbReference type="Pfam" id="PF02518">
    <property type="entry name" value="HATPase_c"/>
    <property type="match status" value="1"/>
</dbReference>
<evidence type="ECO:0000256" key="1">
    <source>
        <dbReference type="ARBA" id="ARBA00000085"/>
    </source>
</evidence>
<evidence type="ECO:0000313" key="11">
    <source>
        <dbReference type="Proteomes" id="UP000093514"/>
    </source>
</evidence>
<keyword evidence="7" id="KW-0067">ATP-binding</keyword>
<dbReference type="InterPro" id="IPR005467">
    <property type="entry name" value="His_kinase_dom"/>
</dbReference>
<evidence type="ECO:0000256" key="6">
    <source>
        <dbReference type="ARBA" id="ARBA00022777"/>
    </source>
</evidence>
<dbReference type="EMBL" id="LWDV01000007">
    <property type="protein sequence ID" value="OCL27652.1"/>
    <property type="molecule type" value="Genomic_DNA"/>
</dbReference>
<evidence type="ECO:0000256" key="7">
    <source>
        <dbReference type="ARBA" id="ARBA00022840"/>
    </source>
</evidence>
<comment type="catalytic activity">
    <reaction evidence="1">
        <text>ATP + protein L-histidine = ADP + protein N-phospho-L-histidine.</text>
        <dbReference type="EC" id="2.7.13.3"/>
    </reaction>
</comment>
<accession>A0A1C0AB95</accession>
<evidence type="ECO:0000259" key="9">
    <source>
        <dbReference type="PROSITE" id="PS50109"/>
    </source>
</evidence>
<protein>
    <recommendedName>
        <fullName evidence="2">histidine kinase</fullName>
        <ecNumber evidence="2">2.7.13.3</ecNumber>
    </recommendedName>
</protein>
<evidence type="ECO:0000256" key="5">
    <source>
        <dbReference type="ARBA" id="ARBA00022741"/>
    </source>
</evidence>
<gene>
    <name evidence="10" type="ORF">U472_03625</name>
</gene>
<keyword evidence="4" id="KW-0808">Transferase</keyword>
<evidence type="ECO:0000256" key="4">
    <source>
        <dbReference type="ARBA" id="ARBA00022679"/>
    </source>
</evidence>
<dbReference type="SUPFAM" id="SSF55874">
    <property type="entry name" value="ATPase domain of HSP90 chaperone/DNA topoisomerase II/histidine kinase"/>
    <property type="match status" value="1"/>
</dbReference>
<keyword evidence="6 10" id="KW-0418">Kinase</keyword>
<reference evidence="10 11" key="2">
    <citation type="submission" date="2016-08" db="EMBL/GenBank/DDBJ databases">
        <title>Orenia metallireducens sp. nov. strain Z6, a Novel Metal-reducing Firmicute from the Deep Subsurface.</title>
        <authorList>
            <person name="Maxim B.I."/>
            <person name="Kenneth K."/>
            <person name="Flynn T.M."/>
            <person name="Oloughlin E.J."/>
            <person name="Locke R.A."/>
            <person name="Weber J.R."/>
            <person name="Egan S.M."/>
            <person name="Mackie R.I."/>
            <person name="Cann I.K."/>
        </authorList>
    </citation>
    <scope>NUCLEOTIDE SEQUENCE [LARGE SCALE GENOMIC DNA]</scope>
    <source>
        <strain evidence="10 11">Z6</strain>
    </source>
</reference>
<dbReference type="AlphaFoldDB" id="A0A1C0AB95"/>
<organism evidence="10 11">
    <name type="scientific">Orenia metallireducens</name>
    <dbReference type="NCBI Taxonomy" id="1413210"/>
    <lineage>
        <taxon>Bacteria</taxon>
        <taxon>Bacillati</taxon>
        <taxon>Bacillota</taxon>
        <taxon>Clostridia</taxon>
        <taxon>Halanaerobiales</taxon>
        <taxon>Halobacteroidaceae</taxon>
        <taxon>Orenia</taxon>
    </lineage>
</organism>
<evidence type="ECO:0000313" key="10">
    <source>
        <dbReference type="EMBL" id="OCL27652.1"/>
    </source>
</evidence>
<dbReference type="InterPro" id="IPR004358">
    <property type="entry name" value="Sig_transdc_His_kin-like_C"/>
</dbReference>
<sequence length="180" mass="20490">MRELSLHILDIIQNSIKAKAELIQLLIDEDIKNDKLLIKIIDDGCGMSEELQKRVLDPFVTSRTTRKVGLGLSLFQQAAKQCEGDLKIESTLGEGTVITVDFKYSHIDRAPLGDLVGTIITILSVNPDLDLLYRHLINDNEFIFDTRIIKEELEDVQINLPEILSWLESYLTEGLEDLRR</sequence>
<dbReference type="PANTHER" id="PTHR43065">
    <property type="entry name" value="SENSOR HISTIDINE KINASE"/>
    <property type="match status" value="1"/>
</dbReference>
<dbReference type="PRINTS" id="PR00344">
    <property type="entry name" value="BCTRLSENSOR"/>
</dbReference>
<dbReference type="InterPro" id="IPR036890">
    <property type="entry name" value="HATPase_C_sf"/>
</dbReference>
<evidence type="ECO:0000256" key="8">
    <source>
        <dbReference type="ARBA" id="ARBA00023012"/>
    </source>
</evidence>
<dbReference type="OrthoDB" id="9797586at2"/>
<dbReference type="Proteomes" id="UP000093514">
    <property type="component" value="Unassembled WGS sequence"/>
</dbReference>